<evidence type="ECO:0000256" key="6">
    <source>
        <dbReference type="ARBA" id="ARBA00022519"/>
    </source>
</evidence>
<feature type="transmembrane region" description="Helical" evidence="11">
    <location>
        <begin position="474"/>
        <end position="493"/>
    </location>
</feature>
<dbReference type="PANTHER" id="PTHR30183">
    <property type="entry name" value="MOLYBDENUM TRANSPORT SYSTEM PERMEASE PROTEIN MODB"/>
    <property type="match status" value="1"/>
</dbReference>
<feature type="domain" description="ABC transmembrane type-1" evidence="12">
    <location>
        <begin position="57"/>
        <end position="257"/>
    </location>
</feature>
<organism evidence="13 14">
    <name type="scientific">Marinomonas arenicola</name>
    <dbReference type="NCBI Taxonomy" id="569601"/>
    <lineage>
        <taxon>Bacteria</taxon>
        <taxon>Pseudomonadati</taxon>
        <taxon>Pseudomonadota</taxon>
        <taxon>Gammaproteobacteria</taxon>
        <taxon>Oceanospirillales</taxon>
        <taxon>Oceanospirillaceae</taxon>
        <taxon>Marinomonas</taxon>
    </lineage>
</organism>
<feature type="domain" description="ABC transmembrane type-1" evidence="12">
    <location>
        <begin position="328"/>
        <end position="522"/>
    </location>
</feature>
<keyword evidence="7 11" id="KW-0812">Transmembrane</keyword>
<keyword evidence="6" id="KW-0997">Cell inner membrane</keyword>
<dbReference type="InterPro" id="IPR000515">
    <property type="entry name" value="MetI-like"/>
</dbReference>
<dbReference type="Pfam" id="PF00528">
    <property type="entry name" value="BPD_transp_1"/>
    <property type="match status" value="1"/>
</dbReference>
<feature type="transmembrane region" description="Helical" evidence="11">
    <location>
        <begin position="12"/>
        <end position="36"/>
    </location>
</feature>
<dbReference type="Proteomes" id="UP001379949">
    <property type="component" value="Unassembled WGS sequence"/>
</dbReference>
<evidence type="ECO:0000256" key="1">
    <source>
        <dbReference type="ARBA" id="ARBA00004429"/>
    </source>
</evidence>
<dbReference type="RefSeq" id="WP_341566122.1">
    <property type="nucleotide sequence ID" value="NZ_JBAKAR010000001.1"/>
</dbReference>
<dbReference type="InterPro" id="IPR005947">
    <property type="entry name" value="ThiP_ABC_transpt"/>
</dbReference>
<keyword evidence="5" id="KW-1003">Cell membrane</keyword>
<feature type="transmembrane region" description="Helical" evidence="11">
    <location>
        <begin position="403"/>
        <end position="427"/>
    </location>
</feature>
<evidence type="ECO:0000256" key="8">
    <source>
        <dbReference type="ARBA" id="ARBA00022737"/>
    </source>
</evidence>
<evidence type="ECO:0000256" key="10">
    <source>
        <dbReference type="ARBA" id="ARBA00023136"/>
    </source>
</evidence>
<dbReference type="InterPro" id="IPR035906">
    <property type="entry name" value="MetI-like_sf"/>
</dbReference>
<evidence type="ECO:0000259" key="12">
    <source>
        <dbReference type="PROSITE" id="PS50928"/>
    </source>
</evidence>
<name>A0ABU9G2L1_9GAMM</name>
<protein>
    <recommendedName>
        <fullName evidence="3">Thiamine transport system permease protein ThiP</fullName>
    </recommendedName>
</protein>
<evidence type="ECO:0000256" key="5">
    <source>
        <dbReference type="ARBA" id="ARBA00022475"/>
    </source>
</evidence>
<feature type="transmembrane region" description="Helical" evidence="11">
    <location>
        <begin position="92"/>
        <end position="116"/>
    </location>
</feature>
<comment type="subcellular location">
    <subcellularLocation>
        <location evidence="1">Cell inner membrane</location>
        <topology evidence="1">Multi-pass membrane protein</topology>
    </subcellularLocation>
    <subcellularLocation>
        <location evidence="11">Cell membrane</location>
        <topology evidence="11">Multi-pass membrane protein</topology>
    </subcellularLocation>
</comment>
<evidence type="ECO:0000256" key="4">
    <source>
        <dbReference type="ARBA" id="ARBA00022448"/>
    </source>
</evidence>
<feature type="transmembrane region" description="Helical" evidence="11">
    <location>
        <begin position="128"/>
        <end position="145"/>
    </location>
</feature>
<evidence type="ECO:0000313" key="13">
    <source>
        <dbReference type="EMBL" id="MEL0611849.1"/>
    </source>
</evidence>
<evidence type="ECO:0000256" key="3">
    <source>
        <dbReference type="ARBA" id="ARBA00016947"/>
    </source>
</evidence>
<feature type="transmembrane region" description="Helical" evidence="11">
    <location>
        <begin position="372"/>
        <end position="391"/>
    </location>
</feature>
<feature type="transmembrane region" description="Helical" evidence="11">
    <location>
        <begin position="241"/>
        <end position="261"/>
    </location>
</feature>
<reference evidence="13 14" key="1">
    <citation type="submission" date="2024-02" db="EMBL/GenBank/DDBJ databases">
        <title>Bacteria isolated from the canopy kelp, Nereocystis luetkeana.</title>
        <authorList>
            <person name="Pfister C.A."/>
            <person name="Younker I.T."/>
            <person name="Light S.H."/>
        </authorList>
    </citation>
    <scope>NUCLEOTIDE SEQUENCE [LARGE SCALE GENOMIC DNA]</scope>
    <source>
        <strain evidence="13 14">TI.4.07</strain>
    </source>
</reference>
<dbReference type="EMBL" id="JBAKAR010000001">
    <property type="protein sequence ID" value="MEL0611849.1"/>
    <property type="molecule type" value="Genomic_DNA"/>
</dbReference>
<feature type="transmembrane region" description="Helical" evidence="11">
    <location>
        <begin position="56"/>
        <end position="80"/>
    </location>
</feature>
<dbReference type="PROSITE" id="PS50928">
    <property type="entry name" value="ABC_TM1"/>
    <property type="match status" value="2"/>
</dbReference>
<accession>A0ABU9G2L1</accession>
<evidence type="ECO:0000256" key="7">
    <source>
        <dbReference type="ARBA" id="ARBA00022692"/>
    </source>
</evidence>
<proteinExistence type="inferred from homology"/>
<comment type="caution">
    <text evidence="13">The sequence shown here is derived from an EMBL/GenBank/DDBJ whole genome shotgun (WGS) entry which is preliminary data.</text>
</comment>
<dbReference type="PANTHER" id="PTHR30183:SF9">
    <property type="entry name" value="THIAMINE TRANSPORT SYSTEM PERMEASE PROTEIN THIP"/>
    <property type="match status" value="1"/>
</dbReference>
<dbReference type="NCBIfam" id="TIGR01253">
    <property type="entry name" value="thiP"/>
    <property type="match status" value="1"/>
</dbReference>
<keyword evidence="9 11" id="KW-1133">Transmembrane helix</keyword>
<evidence type="ECO:0000256" key="9">
    <source>
        <dbReference type="ARBA" id="ARBA00022989"/>
    </source>
</evidence>
<feature type="transmembrane region" description="Helical" evidence="11">
    <location>
        <begin position="282"/>
        <end position="307"/>
    </location>
</feature>
<dbReference type="SUPFAM" id="SSF161098">
    <property type="entry name" value="MetI-like"/>
    <property type="match status" value="2"/>
</dbReference>
<comment type="subunit">
    <text evidence="2">The complex is composed of two ATP-binding proteins (ThiQ), two transmembrane proteins (ThiP) and a solute-binding protein (ThiB).</text>
</comment>
<gene>
    <name evidence="13" type="primary">thiP</name>
    <name evidence="13" type="ORF">V6242_01725</name>
</gene>
<keyword evidence="14" id="KW-1185">Reference proteome</keyword>
<keyword evidence="4 11" id="KW-0813">Transport</keyword>
<feature type="transmembrane region" description="Helical" evidence="11">
    <location>
        <begin position="327"/>
        <end position="352"/>
    </location>
</feature>
<evidence type="ECO:0000256" key="2">
    <source>
        <dbReference type="ARBA" id="ARBA00011650"/>
    </source>
</evidence>
<feature type="transmembrane region" description="Helical" evidence="11">
    <location>
        <begin position="505"/>
        <end position="526"/>
    </location>
</feature>
<evidence type="ECO:0000313" key="14">
    <source>
        <dbReference type="Proteomes" id="UP001379949"/>
    </source>
</evidence>
<sequence length="534" mass="59289">MIYRLSVMRQLVRLLPALIGVLLFVLVGAASLAALLHHMDMSQWKGYLQDAYLWRIIRFSLWQALLSSVLSLLIAIPVASCLSHREFKGKRVLLQLFAVSMVVPTIVAILGIVVVYGRSGWLADGLGIHVPLYGLLGILLAHVFFNMPLAVRLLIQGYDLIPSGQWRLASQLGFSRETSFRLIEWPYIKKVLPGAFVLIFMLCFSSFSVVLSLGGGPKSSTLEVAIYQALRFDFDLDKASFLSLLQVAICTLVATLIYKVAPKNQQDVSLLRTQCYFVKDTRVARCFDGFIMTLALLLVLPPFVAIFDPIFSAQFLPTLLAPATWQALWVSLKIALPAAMLSVLLGGCFGVLARMAMGRGWWDFLPSKLEHLGNMILMVPGLVLATGLFLLLRSLGFGLQSSYWVVVWVNAVMALPFVLRVLMPVLYQQERRYRNVYSSLGIYGWSRFKIEWSLIRSSVAQALGYALLLSLGDMGVIALFGSQGLVSLPLYLFQLVGSYRLEEGACVAVILISLCLILFYLATRVIGGKSDVRD</sequence>
<comment type="similarity">
    <text evidence="11">Belongs to the binding-protein-dependent transport system permease family.</text>
</comment>
<keyword evidence="8" id="KW-0677">Repeat</keyword>
<keyword evidence="10 11" id="KW-0472">Membrane</keyword>
<dbReference type="CDD" id="cd06261">
    <property type="entry name" value="TM_PBP2"/>
    <property type="match status" value="1"/>
</dbReference>
<dbReference type="Gene3D" id="1.10.3720.10">
    <property type="entry name" value="MetI-like"/>
    <property type="match status" value="2"/>
</dbReference>
<evidence type="ECO:0000256" key="11">
    <source>
        <dbReference type="RuleBase" id="RU363032"/>
    </source>
</evidence>
<feature type="transmembrane region" description="Helical" evidence="11">
    <location>
        <begin position="191"/>
        <end position="213"/>
    </location>
</feature>